<reference evidence="4" key="1">
    <citation type="submission" date="2016-03" db="EMBL/GenBank/DDBJ databases">
        <title>Complete genome sequence of the type strain Actinoalloteichus hymeniacidonis DSM 45092.</title>
        <authorList>
            <person name="Schaffert L."/>
            <person name="Albersmeier A."/>
            <person name="Winkler A."/>
            <person name="Kalinowski J."/>
            <person name="Zotchev S."/>
            <person name="Ruckert C."/>
        </authorList>
    </citation>
    <scope>NUCLEOTIDE SEQUENCE [LARGE SCALE GENOMIC DNA]</scope>
    <source>
        <strain evidence="4">HPA177(T) (DSM 45092(T))</strain>
    </source>
</reference>
<accession>A0AAC9HSV7</accession>
<sequence length="207" mass="21843">MPIDGFVGTALGGLALMVFGAVLIWISFGSPAPERPSCAASDSRSAAPKPRSAPRNTERRTTSTPRVPRPASRPAESRRAAARVAAQRLDDALLTIASLDTAPLEASDELDPSDPSPHDRHAFDAARFDPSAGDALLLRESHGVEPADDDFYCVAAIVARCTEKPPPRSNLGQRTDPAQPPSTRPPRPTGYVTAFTGSLSLPIRSAA</sequence>
<dbReference type="AlphaFoldDB" id="A0AAC9HSV7"/>
<gene>
    <name evidence="3" type="ORF">TL08_20890</name>
</gene>
<evidence type="ECO:0000256" key="1">
    <source>
        <dbReference type="SAM" id="MobiDB-lite"/>
    </source>
</evidence>
<keyword evidence="2" id="KW-0812">Transmembrane</keyword>
<evidence type="ECO:0000313" key="3">
    <source>
        <dbReference type="EMBL" id="AOS64969.1"/>
    </source>
</evidence>
<evidence type="ECO:0000313" key="4">
    <source>
        <dbReference type="Proteomes" id="UP000095210"/>
    </source>
</evidence>
<organism evidence="3 4">
    <name type="scientific">Actinoalloteichus hymeniacidonis</name>
    <dbReference type="NCBI Taxonomy" id="340345"/>
    <lineage>
        <taxon>Bacteria</taxon>
        <taxon>Bacillati</taxon>
        <taxon>Actinomycetota</taxon>
        <taxon>Actinomycetes</taxon>
        <taxon>Pseudonocardiales</taxon>
        <taxon>Pseudonocardiaceae</taxon>
        <taxon>Actinoalloteichus</taxon>
    </lineage>
</organism>
<dbReference type="RefSeq" id="WP_172803851.1">
    <property type="nucleotide sequence ID" value="NZ_CP014859.1"/>
</dbReference>
<evidence type="ECO:0000256" key="2">
    <source>
        <dbReference type="SAM" id="Phobius"/>
    </source>
</evidence>
<feature type="region of interest" description="Disordered" evidence="1">
    <location>
        <begin position="104"/>
        <end position="124"/>
    </location>
</feature>
<keyword evidence="2" id="KW-1133">Transmembrane helix</keyword>
<keyword evidence="2" id="KW-0472">Membrane</keyword>
<feature type="transmembrane region" description="Helical" evidence="2">
    <location>
        <begin position="6"/>
        <end position="26"/>
    </location>
</feature>
<feature type="region of interest" description="Disordered" evidence="1">
    <location>
        <begin position="163"/>
        <end position="194"/>
    </location>
</feature>
<feature type="region of interest" description="Disordered" evidence="1">
    <location>
        <begin position="35"/>
        <end position="84"/>
    </location>
</feature>
<dbReference type="Proteomes" id="UP000095210">
    <property type="component" value="Chromosome"/>
</dbReference>
<dbReference type="EMBL" id="CP014859">
    <property type="protein sequence ID" value="AOS64969.1"/>
    <property type="molecule type" value="Genomic_DNA"/>
</dbReference>
<dbReference type="KEGG" id="ahm:TL08_20890"/>
<protein>
    <submittedName>
        <fullName evidence="3">Uncharacterized protein</fullName>
    </submittedName>
</protein>
<feature type="compositionally biased region" description="Pro residues" evidence="1">
    <location>
        <begin position="178"/>
        <end position="188"/>
    </location>
</feature>
<proteinExistence type="predicted"/>
<name>A0AAC9HSV7_9PSEU</name>
<feature type="compositionally biased region" description="Low complexity" evidence="1">
    <location>
        <begin position="62"/>
        <end position="74"/>
    </location>
</feature>
<keyword evidence="4" id="KW-1185">Reference proteome</keyword>